<feature type="region of interest" description="Disordered" evidence="1">
    <location>
        <begin position="201"/>
        <end position="234"/>
    </location>
</feature>
<gene>
    <name evidence="2" type="ORF">DDE83_002640</name>
</gene>
<evidence type="ECO:0000313" key="3">
    <source>
        <dbReference type="Proteomes" id="UP000249619"/>
    </source>
</evidence>
<evidence type="ECO:0000313" key="2">
    <source>
        <dbReference type="EMBL" id="RAR13910.1"/>
    </source>
</evidence>
<evidence type="ECO:0000256" key="1">
    <source>
        <dbReference type="SAM" id="MobiDB-lite"/>
    </source>
</evidence>
<organism evidence="2 3">
    <name type="scientific">Stemphylium lycopersici</name>
    <name type="common">Tomato gray leaf spot disease fungus</name>
    <name type="synonym">Thyrospora lycopersici</name>
    <dbReference type="NCBI Taxonomy" id="183478"/>
    <lineage>
        <taxon>Eukaryota</taxon>
        <taxon>Fungi</taxon>
        <taxon>Dikarya</taxon>
        <taxon>Ascomycota</taxon>
        <taxon>Pezizomycotina</taxon>
        <taxon>Dothideomycetes</taxon>
        <taxon>Pleosporomycetidae</taxon>
        <taxon>Pleosporales</taxon>
        <taxon>Pleosporineae</taxon>
        <taxon>Pleosporaceae</taxon>
        <taxon>Stemphylium</taxon>
    </lineage>
</organism>
<feature type="region of interest" description="Disordered" evidence="1">
    <location>
        <begin position="49"/>
        <end position="72"/>
    </location>
</feature>
<feature type="compositionally biased region" description="Low complexity" evidence="1">
    <location>
        <begin position="1"/>
        <end position="23"/>
    </location>
</feature>
<name>A0A364N9I1_STELY</name>
<feature type="region of interest" description="Disordered" evidence="1">
    <location>
        <begin position="1"/>
        <end position="36"/>
    </location>
</feature>
<keyword evidence="3" id="KW-1185">Reference proteome</keyword>
<dbReference type="Proteomes" id="UP000249619">
    <property type="component" value="Unassembled WGS sequence"/>
</dbReference>
<reference evidence="3" key="1">
    <citation type="submission" date="2018-05" db="EMBL/GenBank/DDBJ databases">
        <title>Draft genome sequence of Stemphylium lycopersici strain CIDEFI 213.</title>
        <authorList>
            <person name="Medina R."/>
            <person name="Franco M.E.E."/>
            <person name="Lucentini C.G."/>
            <person name="Saparrat M.C.N."/>
            <person name="Balatti P.A."/>
        </authorList>
    </citation>
    <scope>NUCLEOTIDE SEQUENCE [LARGE SCALE GENOMIC DNA]</scope>
    <source>
        <strain evidence="3">CIDEFI 213</strain>
    </source>
</reference>
<sequence>MSNTHTTTTRQRQHQFTTPTPTRSPAPLRKSTTTSTHHCLEPVHPLHQQGINKHHHASPNHSTHHLPSPTHLSLHSHMAHLNALIDEHLTWQESTCRERPTSRGTMFVDWDGDGEVVVSFRDGGGGGAGKKMDGHGHGKGMNMSKRGIIPAPLPSIPRRRNSAAYGGKRLPALPAQASEEARPLSLSSSCPSSCPSCPSLSDMPISLRNPPLGYPNTSLPPSPRTPTTTTTTSNITATYHPTTFSHTLNTHIPSYIAGHDADAHLTYDYDGRIMHVHGLASQSSESPVSAYYGVDVEKYRPGRGMEVKEVRMRDVGVVGSGVGKKKGVGRWVEKVLGRLEGMGLLGRLREDRWRERRGKG</sequence>
<comment type="caution">
    <text evidence="2">The sequence shown here is derived from an EMBL/GenBank/DDBJ whole genome shotgun (WGS) entry which is preliminary data.</text>
</comment>
<feature type="compositionally biased region" description="Basic residues" evidence="1">
    <location>
        <begin position="52"/>
        <end position="64"/>
    </location>
</feature>
<protein>
    <submittedName>
        <fullName evidence="2">Uncharacterized protein</fullName>
    </submittedName>
</protein>
<proteinExistence type="predicted"/>
<dbReference type="AlphaFoldDB" id="A0A364N9I1"/>
<accession>A0A364N9I1</accession>
<feature type="compositionally biased region" description="Low complexity" evidence="1">
    <location>
        <begin position="225"/>
        <end position="234"/>
    </location>
</feature>
<dbReference type="EMBL" id="QGDH01000028">
    <property type="protein sequence ID" value="RAR13910.1"/>
    <property type="molecule type" value="Genomic_DNA"/>
</dbReference>
<feature type="region of interest" description="Disordered" evidence="1">
    <location>
        <begin position="122"/>
        <end position="142"/>
    </location>
</feature>